<dbReference type="InterPro" id="IPR010935">
    <property type="entry name" value="SMC_hinge"/>
</dbReference>
<accession>A0A7X2MHI6</accession>
<dbReference type="Pfam" id="PF06470">
    <property type="entry name" value="SMC_hinge"/>
    <property type="match status" value="1"/>
</dbReference>
<dbReference type="Gene3D" id="1.20.1060.20">
    <property type="match status" value="1"/>
</dbReference>
<proteinExistence type="predicted"/>
<dbReference type="AlphaFoldDB" id="A0A7X2MHI6"/>
<dbReference type="SUPFAM" id="SSF75553">
    <property type="entry name" value="Smc hinge domain"/>
    <property type="match status" value="1"/>
</dbReference>
<dbReference type="EMBL" id="WKKX01001094">
    <property type="protein sequence ID" value="MSE09665.1"/>
    <property type="molecule type" value="Genomic_DNA"/>
</dbReference>
<dbReference type="Proteomes" id="UP000467635">
    <property type="component" value="Unassembled WGS sequence"/>
</dbReference>
<dbReference type="SMART" id="SM00968">
    <property type="entry name" value="SMC_hinge"/>
    <property type="match status" value="1"/>
</dbReference>
<evidence type="ECO:0000313" key="2">
    <source>
        <dbReference type="EMBL" id="MSE09665.1"/>
    </source>
</evidence>
<dbReference type="GO" id="GO:0005694">
    <property type="term" value="C:chromosome"/>
    <property type="evidence" value="ECO:0007669"/>
    <property type="project" value="InterPro"/>
</dbReference>
<dbReference type="GO" id="GO:0051276">
    <property type="term" value="P:chromosome organization"/>
    <property type="evidence" value="ECO:0007669"/>
    <property type="project" value="InterPro"/>
</dbReference>
<name>A0A7X2MHI6_9LACO</name>
<reference evidence="2 3" key="1">
    <citation type="submission" date="2019-11" db="EMBL/GenBank/DDBJ databases">
        <title>Draft Genome Sequence of Plant Growth-Promoting Rhizosphere-Associated Bacteria.</title>
        <authorList>
            <person name="Vasilyev I.Y."/>
            <person name="Radchenko V."/>
            <person name="Ilnitskaya E.V."/>
        </authorList>
    </citation>
    <scope>NUCLEOTIDE SEQUENCE [LARGE SCALE GENOMIC DNA]</scope>
    <source>
        <strain evidence="2 3">VRA_01-1sq_f</strain>
    </source>
</reference>
<evidence type="ECO:0000313" key="3">
    <source>
        <dbReference type="Proteomes" id="UP000467635"/>
    </source>
</evidence>
<dbReference type="GO" id="GO:0005524">
    <property type="term" value="F:ATP binding"/>
    <property type="evidence" value="ECO:0007669"/>
    <property type="project" value="InterPro"/>
</dbReference>
<organism evidence="2 3">
    <name type="scientific">Ligilactobacillus salivarius</name>
    <dbReference type="NCBI Taxonomy" id="1624"/>
    <lineage>
        <taxon>Bacteria</taxon>
        <taxon>Bacillati</taxon>
        <taxon>Bacillota</taxon>
        <taxon>Bacilli</taxon>
        <taxon>Lactobacillales</taxon>
        <taxon>Lactobacillaceae</taxon>
        <taxon>Ligilactobacillus</taxon>
    </lineage>
</organism>
<dbReference type="InterPro" id="IPR036277">
    <property type="entry name" value="SMC_hinge_sf"/>
</dbReference>
<protein>
    <submittedName>
        <fullName evidence="2">Chromosome segregation protein SMC</fullName>
    </submittedName>
</protein>
<feature type="domain" description="SMC hinge" evidence="1">
    <location>
        <begin position="1"/>
        <end position="114"/>
    </location>
</feature>
<comment type="caution">
    <text evidence="2">The sequence shown here is derived from an EMBL/GenBank/DDBJ whole genome shotgun (WGS) entry which is preliminary data.</text>
</comment>
<gene>
    <name evidence="2" type="ORF">GKC33_13640</name>
</gene>
<feature type="non-terminal residue" evidence="2">
    <location>
        <position position="120"/>
    </location>
</feature>
<evidence type="ECO:0000259" key="1">
    <source>
        <dbReference type="SMART" id="SM00968"/>
    </source>
</evidence>
<dbReference type="PANTHER" id="PTHR43977">
    <property type="entry name" value="STRUCTURAL MAINTENANCE OF CHROMOSOMES PROTEIN 3"/>
    <property type="match status" value="1"/>
</dbReference>
<sequence>VAEEFVIPKEYAQAMEVALGGHLQDIIVTDENVAKKVIQHLTHNRLGRATFLPQKTVKARMLNKQYRVTLESLDGYVGIASDLVKVSKENLKVSQNLLGTTVIAKNIDFATEIAKKLNYG</sequence>
<feature type="non-terminal residue" evidence="2">
    <location>
        <position position="1"/>
    </location>
</feature>